<sequence>RIEPLIKDILEEHLDNQTYEPNFCRLAAIKITNQLKERMKRLRYPRYKYVCHAMLGEINNQDVRAVSRCAWDTCVDSFAQYEYRNCSLYGIGLVYAIYFE</sequence>
<dbReference type="Proteomes" id="UP000001593">
    <property type="component" value="Unassembled WGS sequence"/>
</dbReference>
<dbReference type="AlphaFoldDB" id="A7SRY5"/>
<proteinExistence type="inferred from homology"/>
<dbReference type="InterPro" id="IPR005334">
    <property type="entry name" value="Tctex-1-like"/>
</dbReference>
<dbReference type="InParanoid" id="A7SRY5"/>
<accession>A7SRY5</accession>
<dbReference type="GO" id="GO:0005737">
    <property type="term" value="C:cytoplasm"/>
    <property type="evidence" value="ECO:0000318"/>
    <property type="project" value="GO_Central"/>
</dbReference>
<dbReference type="GO" id="GO:0045505">
    <property type="term" value="F:dynein intermediate chain binding"/>
    <property type="evidence" value="ECO:0000318"/>
    <property type="project" value="GO_Central"/>
</dbReference>
<gene>
    <name evidence="2" type="ORF">NEMVEDRAFT_v1g129247</name>
</gene>
<name>A7SRY5_NEMVE</name>
<evidence type="ECO:0000256" key="1">
    <source>
        <dbReference type="ARBA" id="ARBA00005361"/>
    </source>
</evidence>
<dbReference type="EMBL" id="DS469768">
    <property type="protein sequence ID" value="EDO33563.1"/>
    <property type="molecule type" value="Genomic_DNA"/>
</dbReference>
<dbReference type="STRING" id="45351.A7SRY5"/>
<evidence type="ECO:0008006" key="4">
    <source>
        <dbReference type="Google" id="ProtNLM"/>
    </source>
</evidence>
<dbReference type="OMA" id="WDPHSDN"/>
<dbReference type="eggNOG" id="KOG4108">
    <property type="taxonomic scope" value="Eukaryota"/>
</dbReference>
<organism evidence="2 3">
    <name type="scientific">Nematostella vectensis</name>
    <name type="common">Starlet sea anemone</name>
    <dbReference type="NCBI Taxonomy" id="45351"/>
    <lineage>
        <taxon>Eukaryota</taxon>
        <taxon>Metazoa</taxon>
        <taxon>Cnidaria</taxon>
        <taxon>Anthozoa</taxon>
        <taxon>Hexacorallia</taxon>
        <taxon>Actiniaria</taxon>
        <taxon>Edwardsiidae</taxon>
        <taxon>Nematostella</taxon>
    </lineage>
</organism>
<comment type="similarity">
    <text evidence="1">Belongs to the dynein light chain Tctex-type family.</text>
</comment>
<dbReference type="Pfam" id="PF03645">
    <property type="entry name" value="Tctex-1"/>
    <property type="match status" value="1"/>
</dbReference>
<dbReference type="HOGENOM" id="CLU_097204_4_3_1"/>
<dbReference type="InterPro" id="IPR038586">
    <property type="entry name" value="Tctex-1-like_sf"/>
</dbReference>
<dbReference type="GO" id="GO:0007018">
    <property type="term" value="P:microtubule-based movement"/>
    <property type="evidence" value="ECO:0000318"/>
    <property type="project" value="GO_Central"/>
</dbReference>
<dbReference type="PANTHER" id="PTHR21255">
    <property type="entry name" value="T-COMPLEX-ASSOCIATED-TESTIS-EXPRESSED 1/ DYNEIN LIGHT CHAIN"/>
    <property type="match status" value="1"/>
</dbReference>
<dbReference type="CDD" id="cd21451">
    <property type="entry name" value="DLC-like_TCTEX1D"/>
    <property type="match status" value="1"/>
</dbReference>
<evidence type="ECO:0000313" key="3">
    <source>
        <dbReference type="Proteomes" id="UP000001593"/>
    </source>
</evidence>
<protein>
    <recommendedName>
        <fullName evidence="4">Dynein light chain</fullName>
    </recommendedName>
</protein>
<dbReference type="PhylomeDB" id="A7SRY5"/>
<evidence type="ECO:0000313" key="2">
    <source>
        <dbReference type="EMBL" id="EDO33563.1"/>
    </source>
</evidence>
<keyword evidence="3" id="KW-1185">Reference proteome</keyword>
<feature type="non-terminal residue" evidence="2">
    <location>
        <position position="1"/>
    </location>
</feature>
<reference evidence="2 3" key="1">
    <citation type="journal article" date="2007" name="Science">
        <title>Sea anemone genome reveals ancestral eumetazoan gene repertoire and genomic organization.</title>
        <authorList>
            <person name="Putnam N.H."/>
            <person name="Srivastava M."/>
            <person name="Hellsten U."/>
            <person name="Dirks B."/>
            <person name="Chapman J."/>
            <person name="Salamov A."/>
            <person name="Terry A."/>
            <person name="Shapiro H."/>
            <person name="Lindquist E."/>
            <person name="Kapitonov V.V."/>
            <person name="Jurka J."/>
            <person name="Genikhovich G."/>
            <person name="Grigoriev I.V."/>
            <person name="Lucas S.M."/>
            <person name="Steele R.E."/>
            <person name="Finnerty J.R."/>
            <person name="Technau U."/>
            <person name="Martindale M.Q."/>
            <person name="Rokhsar D.S."/>
        </authorList>
    </citation>
    <scope>NUCLEOTIDE SEQUENCE [LARGE SCALE GENOMIC DNA]</scope>
    <source>
        <strain evidence="3">CH2 X CH6</strain>
    </source>
</reference>
<dbReference type="Gene3D" id="3.30.1140.40">
    <property type="entry name" value="Tctex-1"/>
    <property type="match status" value="1"/>
</dbReference>
<dbReference type="PANTHER" id="PTHR21255:SF23">
    <property type="entry name" value="DYNEIN LIGHT CHAIN"/>
    <property type="match status" value="1"/>
</dbReference>
<dbReference type="GO" id="GO:0005868">
    <property type="term" value="C:cytoplasmic dynein complex"/>
    <property type="evidence" value="ECO:0000318"/>
    <property type="project" value="GO_Central"/>
</dbReference>